<keyword evidence="3" id="KW-1185">Reference proteome</keyword>
<name>A0A4Q0YTS4_9GAMM</name>
<dbReference type="AlphaFoldDB" id="A0A4Q0YTS4"/>
<dbReference type="Proteomes" id="UP000290287">
    <property type="component" value="Unassembled WGS sequence"/>
</dbReference>
<evidence type="ECO:0000313" key="3">
    <source>
        <dbReference type="Proteomes" id="UP000290287"/>
    </source>
</evidence>
<dbReference type="RefSeq" id="WP_129121127.1">
    <property type="nucleotide sequence ID" value="NZ_PEIB01000002.1"/>
</dbReference>
<feature type="transmembrane region" description="Helical" evidence="1">
    <location>
        <begin position="12"/>
        <end position="31"/>
    </location>
</feature>
<proteinExistence type="predicted"/>
<dbReference type="EMBL" id="PEIB01000002">
    <property type="protein sequence ID" value="RXJ74657.1"/>
    <property type="molecule type" value="Genomic_DNA"/>
</dbReference>
<gene>
    <name evidence="2" type="ORF">CS022_03645</name>
</gene>
<reference evidence="2 3" key="1">
    <citation type="submission" date="2017-10" db="EMBL/GenBank/DDBJ databases">
        <title>Nyctiphanis sp. nov., isolated from the stomach of the euphausiid Nyctiphanes simplex (Hansen, 1911) in the Gulf of California.</title>
        <authorList>
            <person name="Gomez-Gil B."/>
            <person name="Aguilar-Mendez M."/>
            <person name="Lopez-Cortes A."/>
            <person name="Gomez-Gutierrez J."/>
            <person name="Roque A."/>
            <person name="Lang E."/>
            <person name="Gonzalez-Castillo A."/>
        </authorList>
    </citation>
    <scope>NUCLEOTIDE SEQUENCE [LARGE SCALE GENOMIC DNA]</scope>
    <source>
        <strain evidence="2 3">CAIM 600</strain>
    </source>
</reference>
<keyword evidence="1" id="KW-0812">Transmembrane</keyword>
<organism evidence="2 3">
    <name type="scientific">Veronia nyctiphanis</name>
    <dbReference type="NCBI Taxonomy" id="1278244"/>
    <lineage>
        <taxon>Bacteria</taxon>
        <taxon>Pseudomonadati</taxon>
        <taxon>Pseudomonadota</taxon>
        <taxon>Gammaproteobacteria</taxon>
        <taxon>Vibrionales</taxon>
        <taxon>Vibrionaceae</taxon>
        <taxon>Veronia</taxon>
    </lineage>
</organism>
<keyword evidence="1" id="KW-0472">Membrane</keyword>
<accession>A0A4Q0YTS4</accession>
<evidence type="ECO:0000256" key="1">
    <source>
        <dbReference type="SAM" id="Phobius"/>
    </source>
</evidence>
<comment type="caution">
    <text evidence="2">The sequence shown here is derived from an EMBL/GenBank/DDBJ whole genome shotgun (WGS) entry which is preliminary data.</text>
</comment>
<sequence>MALIKDLRRQPVWLPVVYIGLGITASIVGFISHDTFFLTDFLLFAGGGLLALGCEKHVTRSIRKTALELYKKQKHT</sequence>
<protein>
    <submittedName>
        <fullName evidence="2">Uncharacterized protein</fullName>
    </submittedName>
</protein>
<keyword evidence="1" id="KW-1133">Transmembrane helix</keyword>
<evidence type="ECO:0000313" key="2">
    <source>
        <dbReference type="EMBL" id="RXJ74657.1"/>
    </source>
</evidence>
<feature type="transmembrane region" description="Helical" evidence="1">
    <location>
        <begin position="37"/>
        <end position="54"/>
    </location>
</feature>